<name>A0A4Y2LDZ0_ARAVE</name>
<comment type="caution">
    <text evidence="1">The sequence shown here is derived from an EMBL/GenBank/DDBJ whole genome shotgun (WGS) entry which is preliminary data.</text>
</comment>
<organism evidence="1 2">
    <name type="scientific">Araneus ventricosus</name>
    <name type="common">Orbweaver spider</name>
    <name type="synonym">Epeira ventricosa</name>
    <dbReference type="NCBI Taxonomy" id="182803"/>
    <lineage>
        <taxon>Eukaryota</taxon>
        <taxon>Metazoa</taxon>
        <taxon>Ecdysozoa</taxon>
        <taxon>Arthropoda</taxon>
        <taxon>Chelicerata</taxon>
        <taxon>Arachnida</taxon>
        <taxon>Araneae</taxon>
        <taxon>Araneomorphae</taxon>
        <taxon>Entelegynae</taxon>
        <taxon>Araneoidea</taxon>
        <taxon>Araneidae</taxon>
        <taxon>Araneus</taxon>
    </lineage>
</organism>
<reference evidence="1 2" key="1">
    <citation type="journal article" date="2019" name="Sci. Rep.">
        <title>Orb-weaving spider Araneus ventricosus genome elucidates the spidroin gene catalogue.</title>
        <authorList>
            <person name="Kono N."/>
            <person name="Nakamura H."/>
            <person name="Ohtoshi R."/>
            <person name="Moran D.A.P."/>
            <person name="Shinohara A."/>
            <person name="Yoshida Y."/>
            <person name="Fujiwara M."/>
            <person name="Mori M."/>
            <person name="Tomita M."/>
            <person name="Arakawa K."/>
        </authorList>
    </citation>
    <scope>NUCLEOTIDE SEQUENCE [LARGE SCALE GENOMIC DNA]</scope>
</reference>
<evidence type="ECO:0000313" key="1">
    <source>
        <dbReference type="EMBL" id="GBN12370.1"/>
    </source>
</evidence>
<keyword evidence="2" id="KW-1185">Reference proteome</keyword>
<dbReference type="AlphaFoldDB" id="A0A4Y2LDZ0"/>
<gene>
    <name evidence="1" type="ORF">AVEN_101405_1</name>
</gene>
<accession>A0A4Y2LDZ0</accession>
<evidence type="ECO:0000313" key="2">
    <source>
        <dbReference type="Proteomes" id="UP000499080"/>
    </source>
</evidence>
<proteinExistence type="predicted"/>
<sequence>MLTKKGTLNGSPYPDVELPWSHIKAHFSKLMMGKKEWEEGETGRLIFNIIPNVKSRPNQWREEIILFTVHGPFGANLKRFNLASSRTAAVEELVPTSIMPLNASSQNRGILKDQNRSWKIFGSKGRIQPALQE</sequence>
<dbReference type="EMBL" id="BGPR01005675">
    <property type="protein sequence ID" value="GBN12370.1"/>
    <property type="molecule type" value="Genomic_DNA"/>
</dbReference>
<protein>
    <submittedName>
        <fullName evidence="1">Uncharacterized protein</fullName>
    </submittedName>
</protein>
<dbReference type="Proteomes" id="UP000499080">
    <property type="component" value="Unassembled WGS sequence"/>
</dbReference>